<dbReference type="PANTHER" id="PTHR43866">
    <property type="entry name" value="MALONATE-SEMIALDEHYDE DEHYDROGENASE"/>
    <property type="match status" value="1"/>
</dbReference>
<dbReference type="Gene3D" id="3.40.605.10">
    <property type="entry name" value="Aldehyde Dehydrogenase, Chain A, domain 1"/>
    <property type="match status" value="1"/>
</dbReference>
<dbReference type="GO" id="GO:0018478">
    <property type="term" value="F:malonate-semialdehyde dehydrogenase (acetylating) activity"/>
    <property type="evidence" value="ECO:0007669"/>
    <property type="project" value="UniProtKB-UniRule"/>
</dbReference>
<comment type="caution">
    <text evidence="3">Lacks conserved residue(s) required for the propagation of feature annotation.</text>
</comment>
<dbReference type="GO" id="GO:0019310">
    <property type="term" value="P:inositol catabolic process"/>
    <property type="evidence" value="ECO:0007669"/>
    <property type="project" value="UniProtKB-UniRule"/>
</dbReference>
<evidence type="ECO:0000313" key="5">
    <source>
        <dbReference type="EMBL" id="MBP2075991.1"/>
    </source>
</evidence>
<feature type="binding site" evidence="3">
    <location>
        <position position="182"/>
    </location>
    <ligand>
        <name>NAD(+)</name>
        <dbReference type="ChEBI" id="CHEBI:57540"/>
    </ligand>
</feature>
<proteinExistence type="inferred from homology"/>
<keyword evidence="1 3" id="KW-0560">Oxidoreductase</keyword>
<comment type="catalytic activity">
    <reaction evidence="3">
        <text>2-methyl-3-oxopropanoate + NAD(+) + CoA + H2O = propanoyl-CoA + hydrogencarbonate + NADH + H(+)</text>
        <dbReference type="Rhea" id="RHEA:20804"/>
        <dbReference type="ChEBI" id="CHEBI:15377"/>
        <dbReference type="ChEBI" id="CHEBI:15378"/>
        <dbReference type="ChEBI" id="CHEBI:17544"/>
        <dbReference type="ChEBI" id="CHEBI:57287"/>
        <dbReference type="ChEBI" id="CHEBI:57392"/>
        <dbReference type="ChEBI" id="CHEBI:57540"/>
        <dbReference type="ChEBI" id="CHEBI:57700"/>
        <dbReference type="ChEBI" id="CHEBI:57945"/>
        <dbReference type="EC" id="1.2.1.27"/>
    </reaction>
</comment>
<comment type="caution">
    <text evidence="5">The sequence shown here is derived from an EMBL/GenBank/DDBJ whole genome shotgun (WGS) entry which is preliminary data.</text>
</comment>
<evidence type="ECO:0000313" key="6">
    <source>
        <dbReference type="Proteomes" id="UP001138793"/>
    </source>
</evidence>
<dbReference type="InterPro" id="IPR015590">
    <property type="entry name" value="Aldehyde_DH_dom"/>
</dbReference>
<name>A0A9X0YS54_9BACI</name>
<dbReference type="Pfam" id="PF00171">
    <property type="entry name" value="Aldedh"/>
    <property type="match status" value="1"/>
</dbReference>
<dbReference type="GO" id="GO:0006210">
    <property type="term" value="P:thymine catabolic process"/>
    <property type="evidence" value="ECO:0007669"/>
    <property type="project" value="TreeGrafter"/>
</dbReference>
<dbReference type="InterPro" id="IPR016161">
    <property type="entry name" value="Ald_DH/histidinol_DH"/>
</dbReference>
<dbReference type="PANTHER" id="PTHR43866:SF4">
    <property type="entry name" value="MALONATE-SEMIALDEHYDE DEHYDROGENASE"/>
    <property type="match status" value="1"/>
</dbReference>
<accession>A0A9X0YS54</accession>
<dbReference type="RefSeq" id="WP_149474944.1">
    <property type="nucleotide sequence ID" value="NZ_JAGGMB010000001.1"/>
</dbReference>
<feature type="active site" description="Nucleophile" evidence="3">
    <location>
        <position position="287"/>
    </location>
</feature>
<dbReference type="PROSITE" id="PS00070">
    <property type="entry name" value="ALDEHYDE_DEHYDR_CYS"/>
    <property type="match status" value="1"/>
</dbReference>
<gene>
    <name evidence="3" type="primary">iolA</name>
    <name evidence="5" type="ORF">J2Z64_000202</name>
</gene>
<dbReference type="NCBIfam" id="TIGR01722">
    <property type="entry name" value="MMSDH"/>
    <property type="match status" value="1"/>
</dbReference>
<reference evidence="5" key="1">
    <citation type="submission" date="2021-03" db="EMBL/GenBank/DDBJ databases">
        <title>Genomic Encyclopedia of Type Strains, Phase IV (KMG-IV): sequencing the most valuable type-strain genomes for metagenomic binning, comparative biology and taxonomic classification.</title>
        <authorList>
            <person name="Goeker M."/>
        </authorList>
    </citation>
    <scope>NUCLEOTIDE SEQUENCE</scope>
    <source>
        <strain evidence="5">DSM 107338</strain>
    </source>
</reference>
<feature type="domain" description="Aldehyde dehydrogenase" evidence="4">
    <location>
        <begin position="18"/>
        <end position="480"/>
    </location>
</feature>
<dbReference type="Proteomes" id="UP001138793">
    <property type="component" value="Unassembled WGS sequence"/>
</dbReference>
<comment type="subunit">
    <text evidence="3">Homotetramer.</text>
</comment>
<dbReference type="AlphaFoldDB" id="A0A9X0YS54"/>
<dbReference type="EMBL" id="JAGGMB010000001">
    <property type="protein sequence ID" value="MBP2075991.1"/>
    <property type="molecule type" value="Genomic_DNA"/>
</dbReference>
<keyword evidence="6" id="KW-1185">Reference proteome</keyword>
<feature type="binding site" evidence="3">
    <location>
        <position position="385"/>
    </location>
    <ligand>
        <name>NAD(+)</name>
        <dbReference type="ChEBI" id="CHEBI:57540"/>
    </ligand>
</feature>
<comment type="catalytic activity">
    <reaction evidence="3">
        <text>3-oxopropanoate + NAD(+) + CoA + H2O = hydrogencarbonate + acetyl-CoA + NADH + H(+)</text>
        <dbReference type="Rhea" id="RHEA:76615"/>
        <dbReference type="ChEBI" id="CHEBI:15377"/>
        <dbReference type="ChEBI" id="CHEBI:15378"/>
        <dbReference type="ChEBI" id="CHEBI:17544"/>
        <dbReference type="ChEBI" id="CHEBI:33190"/>
        <dbReference type="ChEBI" id="CHEBI:57287"/>
        <dbReference type="ChEBI" id="CHEBI:57288"/>
        <dbReference type="ChEBI" id="CHEBI:57540"/>
        <dbReference type="ChEBI" id="CHEBI:57945"/>
        <dbReference type="EC" id="1.2.1.27"/>
    </reaction>
</comment>
<protein>
    <recommendedName>
        <fullName evidence="3">Malonate-semialdehyde dehydrogenase</fullName>
        <shortName evidence="3">MSA dehydrogenase</shortName>
        <ecNumber evidence="3">1.2.1.27</ecNumber>
    </recommendedName>
    <alternativeName>
        <fullName evidence="3">Methylmalonate semialdehyde dehydrogenase</fullName>
        <shortName evidence="3">MMSA dehydrogenase</shortName>
        <shortName evidence="3">MSDH</shortName>
    </alternativeName>
</protein>
<dbReference type="GO" id="GO:0004491">
    <property type="term" value="F:methylmalonate-semialdehyde dehydrogenase (acylating, NAD) activity"/>
    <property type="evidence" value="ECO:0007669"/>
    <property type="project" value="UniProtKB-UniRule"/>
</dbReference>
<evidence type="ECO:0000256" key="1">
    <source>
        <dbReference type="ARBA" id="ARBA00023002"/>
    </source>
</evidence>
<dbReference type="InterPro" id="IPR016163">
    <property type="entry name" value="Ald_DH_C"/>
</dbReference>
<organism evidence="5 6">
    <name type="scientific">Oceanobacillus polygoni</name>
    <dbReference type="NCBI Taxonomy" id="1235259"/>
    <lineage>
        <taxon>Bacteria</taxon>
        <taxon>Bacillati</taxon>
        <taxon>Bacillota</taxon>
        <taxon>Bacilli</taxon>
        <taxon>Bacillales</taxon>
        <taxon>Bacillaceae</taxon>
        <taxon>Oceanobacillus</taxon>
    </lineage>
</organism>
<evidence type="ECO:0000259" key="4">
    <source>
        <dbReference type="Pfam" id="PF00171"/>
    </source>
</evidence>
<dbReference type="EC" id="1.2.1.27" evidence="3"/>
<feature type="binding site" evidence="3">
    <location>
        <position position="155"/>
    </location>
    <ligand>
        <name>NAD(+)</name>
        <dbReference type="ChEBI" id="CHEBI:57540"/>
    </ligand>
</feature>
<dbReference type="FunFam" id="3.40.309.10:FF:000002">
    <property type="entry name" value="Methylmalonate-semialdehyde dehydrogenase (Acylating)"/>
    <property type="match status" value="1"/>
</dbReference>
<dbReference type="InterPro" id="IPR016160">
    <property type="entry name" value="Ald_DH_CS_CYS"/>
</dbReference>
<dbReference type="FunFam" id="3.40.605.10:FF:000003">
    <property type="entry name" value="Methylmalonate-semialdehyde dehydrogenase [acylating]"/>
    <property type="match status" value="1"/>
</dbReference>
<sequence length="490" mass="53653">MTVLTKVRKLKNFINGEWVESKTTQYEDVYNPATKEVIAQVPLSTKEEVDFAAEVAQKAFETWKNVPVQKRARILFNYQQLLQKNQEELARLITLENGKNTSEALGEVGRGIENVEFAAGAPTLMMGDSLPNIATDVEATNYRYPIGVVGGITPFNFPMMVPCWMFPMAIAMGNSFIMKPSEKTPLLTEKLADLLAEAGLPNGVFNLVYGAHDVVNGILDHPNVKAISFVGSQPVGEYVYKRGSENLKRVQALTGAKNHTTVLKDADLDAAVKDVIASAFGSAGERCMACAVVTVEDEVADKFMAKLKEAADNVKMGNGLDDGVFLGPVIREENQKRTLDYIEKGINEGATLVRDGRKDDLDGGFFVGPTIFEGVTTDMTIWKDEIFAPVLSVIRVSNLKEAVELANQSEFANGACLFSTNASSIRYFRENIDAGMLGINLGVPAPMAFFPFSGWKSSFYGTLHANGKDGVDFYTRKKVVTARYAAPKFN</sequence>
<feature type="binding site" evidence="3">
    <location>
        <position position="254"/>
    </location>
    <ligand>
        <name>NAD(+)</name>
        <dbReference type="ChEBI" id="CHEBI:57540"/>
    </ligand>
</feature>
<keyword evidence="2 3" id="KW-0520">NAD</keyword>
<feature type="binding site" evidence="3">
    <location>
        <position position="183"/>
    </location>
    <ligand>
        <name>NAD(+)</name>
        <dbReference type="ChEBI" id="CHEBI:57540"/>
    </ligand>
</feature>
<dbReference type="Gene3D" id="3.40.309.10">
    <property type="entry name" value="Aldehyde Dehydrogenase, Chain A, domain 2"/>
    <property type="match status" value="1"/>
</dbReference>
<comment type="similarity">
    <text evidence="3">Belongs to the aldehyde dehydrogenase family. IolA subfamily.</text>
</comment>
<comment type="function">
    <text evidence="3">Catalyzes the oxidation of malonate semialdehyde (MSA) and methylmalonate semialdehyde (MMSA) into acetyl-CoA and propanoyl-CoA, respectively. Is involved in a myo-inositol catabolic pathway. Bicarbonate, and not CO2, is the end-product of the enzymatic reaction.</text>
</comment>
<dbReference type="GO" id="GO:0006574">
    <property type="term" value="P:L-valine catabolic process"/>
    <property type="evidence" value="ECO:0007669"/>
    <property type="project" value="TreeGrafter"/>
</dbReference>
<dbReference type="CDD" id="cd07085">
    <property type="entry name" value="ALDH_F6_MMSDH"/>
    <property type="match status" value="1"/>
</dbReference>
<dbReference type="InterPro" id="IPR010061">
    <property type="entry name" value="MeMal-semiAld_DH"/>
</dbReference>
<dbReference type="OrthoDB" id="9762913at2"/>
<feature type="binding site" evidence="3">
    <location>
        <position position="179"/>
    </location>
    <ligand>
        <name>NAD(+)</name>
        <dbReference type="ChEBI" id="CHEBI:57540"/>
    </ligand>
</feature>
<dbReference type="HAMAP" id="MF_01670">
    <property type="entry name" value="IolA"/>
    <property type="match status" value="1"/>
</dbReference>
<dbReference type="InterPro" id="IPR023510">
    <property type="entry name" value="MSDH_GmP_bac"/>
</dbReference>
<evidence type="ECO:0000256" key="3">
    <source>
        <dbReference type="HAMAP-Rule" id="MF_01670"/>
    </source>
</evidence>
<dbReference type="InterPro" id="IPR016162">
    <property type="entry name" value="Ald_DH_N"/>
</dbReference>
<comment type="pathway">
    <text evidence="3">Polyol metabolism; myo-inositol degradation into acetyl-CoA; acetyl-CoA from myo-inositol: step 7/7.</text>
</comment>
<dbReference type="SUPFAM" id="SSF53720">
    <property type="entry name" value="ALDH-like"/>
    <property type="match status" value="1"/>
</dbReference>
<evidence type="ECO:0000256" key="2">
    <source>
        <dbReference type="ARBA" id="ARBA00023027"/>
    </source>
</evidence>